<name>A0ACA9K0Y3_9GLOM</name>
<dbReference type="EMBL" id="CAJVPM010000489">
    <property type="protein sequence ID" value="CAG8445508.1"/>
    <property type="molecule type" value="Genomic_DNA"/>
</dbReference>
<sequence length="680" mass="79046">MDTDDESSSDTTEINKHVKRRRTGSTNGRSFCWKYFKPYPETMGIETKCTFPGCSTKYTWRGSTTNLKRHLEKIHKIIKSSTQVQSTNINSGSEINLPLVKFIISSNQSFNVVNHMVSAGFLNKPYQIPTTLEIEDQINKTYDKLFLKLKQMIQYAESVSLAIHVWCIDSENFIEKTYVEITSHWLTKDFKIHKILLCMKEFDNDITLTDRYIEQVIKKCELTGSKFITTNFGVEDELSVSPEFNNLEYIINATEFLESLLSTCLDQCLNIENQDILKKIEEIKKIIEEIPDIIKVLKEEEAQEELQKSLDDSIIFDIGRIIEGKWSFTYFGLKYIVLMEKQINNLVSNWCSDRDENIESIGNDLEELLPNASQFKLLSKLSQIFEPLELVEKIMNDYDYLTINFMQSILTELINKIKLKAINIRNELRSVGDILESDTILAIIDSIYNFLNTPNYFQTFFYDRTALIGNMASLLDPRFKSTYSSEVSFFLFIYFEKFLENYMLKSLTLQEAKKLVQDECVNFYSNQSTNNKNSKNNHKSSECSSTSVSDFFSDHSSTTNNSNLISNSNFTFLNETNSQKNLHENPQEKAIKDLDSYLALPQQQSIDPYEWWRKYKDLFPGLAILARKYLAIPATSYSTKLSKNEHKENLKIISNIYVDPDIVNKIVFLRHNKNYLDELF</sequence>
<keyword evidence="2" id="KW-1185">Reference proteome</keyword>
<organism evidence="1 2">
    <name type="scientific">Scutellospora calospora</name>
    <dbReference type="NCBI Taxonomy" id="85575"/>
    <lineage>
        <taxon>Eukaryota</taxon>
        <taxon>Fungi</taxon>
        <taxon>Fungi incertae sedis</taxon>
        <taxon>Mucoromycota</taxon>
        <taxon>Glomeromycotina</taxon>
        <taxon>Glomeromycetes</taxon>
        <taxon>Diversisporales</taxon>
        <taxon>Gigasporaceae</taxon>
        <taxon>Scutellospora</taxon>
    </lineage>
</organism>
<proteinExistence type="predicted"/>
<dbReference type="Proteomes" id="UP000789860">
    <property type="component" value="Unassembled WGS sequence"/>
</dbReference>
<comment type="caution">
    <text evidence="1">The sequence shown here is derived from an EMBL/GenBank/DDBJ whole genome shotgun (WGS) entry which is preliminary data.</text>
</comment>
<reference evidence="1" key="1">
    <citation type="submission" date="2021-06" db="EMBL/GenBank/DDBJ databases">
        <authorList>
            <person name="Kallberg Y."/>
            <person name="Tangrot J."/>
            <person name="Rosling A."/>
        </authorList>
    </citation>
    <scope>NUCLEOTIDE SEQUENCE</scope>
    <source>
        <strain evidence="1">AU212A</strain>
    </source>
</reference>
<gene>
    <name evidence="1" type="ORF">SCALOS_LOCUS900</name>
</gene>
<accession>A0ACA9K0Y3</accession>
<evidence type="ECO:0000313" key="1">
    <source>
        <dbReference type="EMBL" id="CAG8445508.1"/>
    </source>
</evidence>
<protein>
    <submittedName>
        <fullName evidence="1">5232_t:CDS:1</fullName>
    </submittedName>
</protein>
<evidence type="ECO:0000313" key="2">
    <source>
        <dbReference type="Proteomes" id="UP000789860"/>
    </source>
</evidence>